<gene>
    <name evidence="1" type="ORF">SAMN02745716_1039</name>
</gene>
<evidence type="ECO:0000313" key="1">
    <source>
        <dbReference type="EMBL" id="SEH12276.1"/>
    </source>
</evidence>
<dbReference type="OrthoDB" id="2408361at2"/>
<keyword evidence="2" id="KW-1185">Reference proteome</keyword>
<sequence>MNSGRRAIVGAFTNAGRTPARTIAAAVLAALGPGAWRHDDEDALAAEIYERVQLRRPLLRSIGLNAPRFARPGARFLAALAGRCHVAGGFERLGDGLARHRGGLRVTYAASDLAAVKGRELYLRVPVVRRIATPGFVGAVGTRGPLTAGSRVWRVYCAVLPSAADRAALALWRRLDAARLRFELKLLSEAAEYPRADALVAFVLEDDLARALTAAVELSRSGLLAEPAAGLAVSVAPGVAFAPERSATAPPEGTAGDRQNERPRTASYGAWMATIAASALVAARGSDDAEQRLSRAIDSALACRDRESWSAAGAAAGGVLAAL</sequence>
<dbReference type="Pfam" id="PF17914">
    <property type="entry name" value="HopA1"/>
    <property type="match status" value="1"/>
</dbReference>
<accession>A0A1H6FN09</accession>
<dbReference type="EMBL" id="FNWJ01000001">
    <property type="protein sequence ID" value="SEH12276.1"/>
    <property type="molecule type" value="Genomic_DNA"/>
</dbReference>
<dbReference type="AlphaFoldDB" id="A0A1H6FN09"/>
<proteinExistence type="predicted"/>
<dbReference type="Proteomes" id="UP000222056">
    <property type="component" value="Unassembled WGS sequence"/>
</dbReference>
<protein>
    <submittedName>
        <fullName evidence="1">Uncharacterized protein</fullName>
    </submittedName>
</protein>
<reference evidence="2" key="1">
    <citation type="submission" date="2016-10" db="EMBL/GenBank/DDBJ databases">
        <authorList>
            <person name="Varghese N."/>
            <person name="Submissions S."/>
        </authorList>
    </citation>
    <scope>NUCLEOTIDE SEQUENCE [LARGE SCALE GENOMIC DNA]</scope>
    <source>
        <strain evidence="2">ATCC 35263</strain>
    </source>
</reference>
<dbReference type="STRING" id="29539.SAMN02745716_1039"/>
<evidence type="ECO:0000313" key="2">
    <source>
        <dbReference type="Proteomes" id="UP000222056"/>
    </source>
</evidence>
<dbReference type="InterPro" id="IPR040871">
    <property type="entry name" value="HopA1"/>
</dbReference>
<organism evidence="1 2">
    <name type="scientific">Thermoleophilum album</name>
    <dbReference type="NCBI Taxonomy" id="29539"/>
    <lineage>
        <taxon>Bacteria</taxon>
        <taxon>Bacillati</taxon>
        <taxon>Actinomycetota</taxon>
        <taxon>Thermoleophilia</taxon>
        <taxon>Thermoleophilales</taxon>
        <taxon>Thermoleophilaceae</taxon>
        <taxon>Thermoleophilum</taxon>
    </lineage>
</organism>
<name>A0A1H6FN09_THEAL</name>